<feature type="transmembrane region" description="Helical" evidence="6">
    <location>
        <begin position="134"/>
        <end position="157"/>
    </location>
</feature>
<dbReference type="FunFam" id="1.20.1250.20:FF:000018">
    <property type="entry name" value="MFS transporter permease"/>
    <property type="match status" value="1"/>
</dbReference>
<dbReference type="SUPFAM" id="SSF103473">
    <property type="entry name" value="MFS general substrate transporter"/>
    <property type="match status" value="1"/>
</dbReference>
<keyword evidence="9" id="KW-1185">Reference proteome</keyword>
<feature type="transmembrane region" description="Helical" evidence="6">
    <location>
        <begin position="365"/>
        <end position="387"/>
    </location>
</feature>
<dbReference type="Pfam" id="PF07690">
    <property type="entry name" value="MFS_1"/>
    <property type="match status" value="1"/>
</dbReference>
<feature type="domain" description="Major facilitator superfamily (MFS) profile" evidence="7">
    <location>
        <begin position="44"/>
        <end position="456"/>
    </location>
</feature>
<evidence type="ECO:0000256" key="3">
    <source>
        <dbReference type="ARBA" id="ARBA00022692"/>
    </source>
</evidence>
<reference evidence="8" key="1">
    <citation type="submission" date="2020-11" db="EMBL/GenBank/DDBJ databases">
        <authorList>
            <consortium name="DOE Joint Genome Institute"/>
            <person name="Ahrendt S."/>
            <person name="Riley R."/>
            <person name="Andreopoulos W."/>
            <person name="Labutti K."/>
            <person name="Pangilinan J."/>
            <person name="Ruiz-Duenas F.J."/>
            <person name="Barrasa J.M."/>
            <person name="Sanchez-Garcia M."/>
            <person name="Camarero S."/>
            <person name="Miyauchi S."/>
            <person name="Serrano A."/>
            <person name="Linde D."/>
            <person name="Babiker R."/>
            <person name="Drula E."/>
            <person name="Ayuso-Fernandez I."/>
            <person name="Pacheco R."/>
            <person name="Padilla G."/>
            <person name="Ferreira P."/>
            <person name="Barriuso J."/>
            <person name="Kellner H."/>
            <person name="Castanera R."/>
            <person name="Alfaro M."/>
            <person name="Ramirez L."/>
            <person name="Pisabarro A.G."/>
            <person name="Kuo A."/>
            <person name="Tritt A."/>
            <person name="Lipzen A."/>
            <person name="He G."/>
            <person name="Yan M."/>
            <person name="Ng V."/>
            <person name="Cullen D."/>
            <person name="Martin F."/>
            <person name="Rosso M.-N."/>
            <person name="Henrissat B."/>
            <person name="Hibbett D."/>
            <person name="Martinez A.T."/>
            <person name="Grigoriev I.V."/>
        </authorList>
    </citation>
    <scope>NUCLEOTIDE SEQUENCE</scope>
    <source>
        <strain evidence="8">MF-IS2</strain>
    </source>
</reference>
<feature type="transmembrane region" description="Helical" evidence="6">
    <location>
        <begin position="42"/>
        <end position="62"/>
    </location>
</feature>
<feature type="transmembrane region" description="Helical" evidence="6">
    <location>
        <begin position="206"/>
        <end position="225"/>
    </location>
</feature>
<evidence type="ECO:0000256" key="6">
    <source>
        <dbReference type="SAM" id="Phobius"/>
    </source>
</evidence>
<keyword evidence="5 6" id="KW-0472">Membrane</keyword>
<feature type="transmembrane region" description="Helical" evidence="6">
    <location>
        <begin position="341"/>
        <end position="359"/>
    </location>
</feature>
<proteinExistence type="predicted"/>
<dbReference type="GO" id="GO:0016020">
    <property type="term" value="C:membrane"/>
    <property type="evidence" value="ECO:0007669"/>
    <property type="project" value="UniProtKB-SubCell"/>
</dbReference>
<dbReference type="FunFam" id="1.20.1250.20:FF:000013">
    <property type="entry name" value="MFS general substrate transporter"/>
    <property type="match status" value="1"/>
</dbReference>
<dbReference type="InterPro" id="IPR036259">
    <property type="entry name" value="MFS_trans_sf"/>
</dbReference>
<dbReference type="GO" id="GO:0022857">
    <property type="term" value="F:transmembrane transporter activity"/>
    <property type="evidence" value="ECO:0007669"/>
    <property type="project" value="InterPro"/>
</dbReference>
<evidence type="ECO:0000313" key="9">
    <source>
        <dbReference type="Proteomes" id="UP000807342"/>
    </source>
</evidence>
<name>A0A9P5XA40_9AGAR</name>
<comment type="caution">
    <text evidence="8">The sequence shown here is derived from an EMBL/GenBank/DDBJ whole genome shotgun (WGS) entry which is preliminary data.</text>
</comment>
<evidence type="ECO:0000313" key="8">
    <source>
        <dbReference type="EMBL" id="KAF9446895.1"/>
    </source>
</evidence>
<feature type="transmembrane region" description="Helical" evidence="6">
    <location>
        <begin position="169"/>
        <end position="194"/>
    </location>
</feature>
<evidence type="ECO:0000256" key="1">
    <source>
        <dbReference type="ARBA" id="ARBA00004141"/>
    </source>
</evidence>
<accession>A0A9P5XA40</accession>
<keyword evidence="3 6" id="KW-0812">Transmembrane</keyword>
<feature type="transmembrane region" description="Helical" evidence="6">
    <location>
        <begin position="433"/>
        <end position="453"/>
    </location>
</feature>
<dbReference type="Gene3D" id="1.20.1250.20">
    <property type="entry name" value="MFS general substrate transporter like domains"/>
    <property type="match status" value="2"/>
</dbReference>
<evidence type="ECO:0000256" key="4">
    <source>
        <dbReference type="ARBA" id="ARBA00022989"/>
    </source>
</evidence>
<feature type="transmembrane region" description="Helical" evidence="6">
    <location>
        <begin position="82"/>
        <end position="103"/>
    </location>
</feature>
<evidence type="ECO:0000256" key="5">
    <source>
        <dbReference type="ARBA" id="ARBA00023136"/>
    </source>
</evidence>
<protein>
    <submittedName>
        <fullName evidence="8">MFS general substrate transporter</fullName>
    </submittedName>
</protein>
<keyword evidence="4 6" id="KW-1133">Transmembrane helix</keyword>
<dbReference type="PROSITE" id="PS50850">
    <property type="entry name" value="MFS"/>
    <property type="match status" value="1"/>
</dbReference>
<dbReference type="Proteomes" id="UP000807342">
    <property type="component" value="Unassembled WGS sequence"/>
</dbReference>
<dbReference type="AlphaFoldDB" id="A0A9P5XA40"/>
<evidence type="ECO:0000256" key="2">
    <source>
        <dbReference type="ARBA" id="ARBA00022448"/>
    </source>
</evidence>
<dbReference type="EMBL" id="MU151224">
    <property type="protein sequence ID" value="KAF9446895.1"/>
    <property type="molecule type" value="Genomic_DNA"/>
</dbReference>
<dbReference type="PANTHER" id="PTHR43791:SF48">
    <property type="entry name" value="TRANSPORTER, PUTATIVE (AFU_ORTHOLOGUE AFUA_4G01000)-RELATED"/>
    <property type="match status" value="1"/>
</dbReference>
<feature type="transmembrane region" description="Helical" evidence="6">
    <location>
        <begin position="399"/>
        <end position="421"/>
    </location>
</feature>
<gene>
    <name evidence="8" type="ORF">P691DRAFT_776520</name>
</gene>
<dbReference type="OrthoDB" id="2962993at2759"/>
<comment type="subcellular location">
    <subcellularLocation>
        <location evidence="1">Membrane</location>
        <topology evidence="1">Multi-pass membrane protein</topology>
    </subcellularLocation>
</comment>
<feature type="transmembrane region" description="Helical" evidence="6">
    <location>
        <begin position="271"/>
        <end position="296"/>
    </location>
</feature>
<dbReference type="InterPro" id="IPR020846">
    <property type="entry name" value="MFS_dom"/>
</dbReference>
<keyword evidence="2" id="KW-0813">Transport</keyword>
<dbReference type="InterPro" id="IPR011701">
    <property type="entry name" value="MFS"/>
</dbReference>
<feature type="transmembrane region" description="Helical" evidence="6">
    <location>
        <begin position="316"/>
        <end position="336"/>
    </location>
</feature>
<feature type="transmembrane region" description="Helical" evidence="6">
    <location>
        <begin position="110"/>
        <end position="128"/>
    </location>
</feature>
<evidence type="ECO:0000259" key="7">
    <source>
        <dbReference type="PROSITE" id="PS50850"/>
    </source>
</evidence>
<sequence>MSLKKNSTDDIAAVDSTKVEEEGSFAQIDPVAEKRLVRKLDLILLPMFCLIYCANFVDRTAIGNAKIAGLEKDLGMHGNDLNIALTIFYICFMIVEVPSNLALKRIGSTWVAYLVIGFGVVALGSAFMRNYAELLVTRVFLGLAEGGTLAGLVYTIARYYRRHELVLRMGFFFGLAPSLAGSFGGLLSSGLLALDDFGSVKRWRKIFFVEGIITIGIGILLVFFIPDDPRKTKMLNEEERKLAIARINADATVETDGLKEKATLKLVLRSFNIWTLTCAMGYLFVNISFQGLSLFLPTVVNSLGKFTVVEAQLRTVPCYIVGAVWAISSCFMSWYLNSRGIAIIVCMLFQALGYAITIGTKNPHARYAACFFSIMGGTPSGPLFLTWGADNAAPDTMRAVATAAIPGIGSLGAIIGVWTYLPTDAPDFHKGNSLNLASALFVITFTILGMFYLKHENMKRERGERDYRLEGRTEEQIRDLGYRHPRFRYQL</sequence>
<dbReference type="PANTHER" id="PTHR43791">
    <property type="entry name" value="PERMEASE-RELATED"/>
    <property type="match status" value="1"/>
</dbReference>
<organism evidence="8 9">
    <name type="scientific">Macrolepiota fuliginosa MF-IS2</name>
    <dbReference type="NCBI Taxonomy" id="1400762"/>
    <lineage>
        <taxon>Eukaryota</taxon>
        <taxon>Fungi</taxon>
        <taxon>Dikarya</taxon>
        <taxon>Basidiomycota</taxon>
        <taxon>Agaricomycotina</taxon>
        <taxon>Agaricomycetes</taxon>
        <taxon>Agaricomycetidae</taxon>
        <taxon>Agaricales</taxon>
        <taxon>Agaricineae</taxon>
        <taxon>Agaricaceae</taxon>
        <taxon>Macrolepiota</taxon>
    </lineage>
</organism>